<evidence type="ECO:0000313" key="2">
    <source>
        <dbReference type="EMBL" id="NOU79495.1"/>
    </source>
</evidence>
<comment type="caution">
    <text evidence="2">The sequence shown here is derived from an EMBL/GenBank/DDBJ whole genome shotgun (WGS) entry which is preliminary data.</text>
</comment>
<dbReference type="Proteomes" id="UP000596857">
    <property type="component" value="Unassembled WGS sequence"/>
</dbReference>
<organism evidence="2 3">
    <name type="scientific">Paenibacillus phytohabitans</name>
    <dbReference type="NCBI Taxonomy" id="2654978"/>
    <lineage>
        <taxon>Bacteria</taxon>
        <taxon>Bacillati</taxon>
        <taxon>Bacillota</taxon>
        <taxon>Bacilli</taxon>
        <taxon>Bacillales</taxon>
        <taxon>Paenibacillaceae</taxon>
        <taxon>Paenibacillus</taxon>
    </lineage>
</organism>
<keyword evidence="3" id="KW-1185">Reference proteome</keyword>
<dbReference type="InterPro" id="IPR049785">
    <property type="entry name" value="GT-D-like_firm"/>
</dbReference>
<dbReference type="Pfam" id="PF22882">
    <property type="entry name" value="GT-D-like"/>
    <property type="match status" value="1"/>
</dbReference>
<dbReference type="EMBL" id="WHOB01000027">
    <property type="protein sequence ID" value="NOU79495.1"/>
    <property type="molecule type" value="Genomic_DNA"/>
</dbReference>
<proteinExistence type="predicted"/>
<protein>
    <recommendedName>
        <fullName evidence="1">GT-D fold-like domain-containing protein</fullName>
    </recommendedName>
</protein>
<reference evidence="2 3" key="1">
    <citation type="submission" date="2019-10" db="EMBL/GenBank/DDBJ databases">
        <title>Description of Paenibacillus terricola sp. nov.</title>
        <authorList>
            <person name="Carlier A."/>
            <person name="Qi S."/>
        </authorList>
    </citation>
    <scope>NUCLEOTIDE SEQUENCE [LARGE SCALE GENOMIC DNA]</scope>
    <source>
        <strain evidence="2 3">LMG 31459</strain>
    </source>
</reference>
<dbReference type="NCBIfam" id="NF040628">
    <property type="entry name" value="GT-D_rel"/>
    <property type="match status" value="1"/>
</dbReference>
<evidence type="ECO:0000313" key="3">
    <source>
        <dbReference type="Proteomes" id="UP000596857"/>
    </source>
</evidence>
<feature type="domain" description="GT-D fold-like" evidence="1">
    <location>
        <begin position="18"/>
        <end position="240"/>
    </location>
</feature>
<dbReference type="InterPro" id="IPR055171">
    <property type="entry name" value="GT-D-like"/>
</dbReference>
<accession>A0ABX1YES5</accession>
<gene>
    <name evidence="2" type="ORF">GC101_11460</name>
</gene>
<sequence>MFQQRLGRVIVDYGVYLEQYEVLGRLEHALTHRLPYSLVRVGDGENLVLAQDGVWPIQEVLKEPWAMKANKGLKGTFLPNLVLRDQLIASVKKADIVGILPYDDMSIKAPVHLKRMLTDSVFLHYGITPSALCHACINREWAVSSRFWDLLRGRRVLLATAKPKPIRNILATWPYSIKVTQTLVVERYEQIEETLKQVEAYANSFDIALFSCGVNAVVLAQQTAERTGKAALDFGKASNILLQGRAN</sequence>
<evidence type="ECO:0000259" key="1">
    <source>
        <dbReference type="Pfam" id="PF22882"/>
    </source>
</evidence>
<name>A0ABX1YES5_9BACL</name>